<sequence length="84" mass="9880">MRHTPDNPSGNAFTQQLTLRIHTEVRNVRILEELFGRSEKKSDAYRIQQPGVNRIWFSCPSDEAYGVKKSRETQNQMENQRVIF</sequence>
<evidence type="ECO:0000313" key="2">
    <source>
        <dbReference type="Proteomes" id="UP000827892"/>
    </source>
</evidence>
<organism evidence="1 2">
    <name type="scientific">Caenorhabditis briggsae</name>
    <dbReference type="NCBI Taxonomy" id="6238"/>
    <lineage>
        <taxon>Eukaryota</taxon>
        <taxon>Metazoa</taxon>
        <taxon>Ecdysozoa</taxon>
        <taxon>Nematoda</taxon>
        <taxon>Chromadorea</taxon>
        <taxon>Rhabditida</taxon>
        <taxon>Rhabditina</taxon>
        <taxon>Rhabditomorpha</taxon>
        <taxon>Rhabditoidea</taxon>
        <taxon>Rhabditidae</taxon>
        <taxon>Peloderinae</taxon>
        <taxon>Caenorhabditis</taxon>
    </lineage>
</organism>
<name>A0AAE9A9R0_CAEBR</name>
<dbReference type="Proteomes" id="UP000827892">
    <property type="component" value="Chromosome V"/>
</dbReference>
<accession>A0AAE9A9R0</accession>
<dbReference type="AlphaFoldDB" id="A0AAE9A9R0"/>
<proteinExistence type="predicted"/>
<protein>
    <submittedName>
        <fullName evidence="1">Uncharacterized protein</fullName>
    </submittedName>
</protein>
<reference evidence="1 2" key="1">
    <citation type="submission" date="2022-02" db="EMBL/GenBank/DDBJ databases">
        <title>Chromosome-level reference genomes for two strains of Caenorhabditis briggsae: an improved platform for comparative genomics.</title>
        <authorList>
            <person name="Stevens L."/>
            <person name="Andersen E.C."/>
        </authorList>
    </citation>
    <scope>NUCLEOTIDE SEQUENCE [LARGE SCALE GENOMIC DNA]</scope>
    <source>
        <strain evidence="1">QX1410_ONT</strain>
        <tissue evidence="1">Whole-organism</tissue>
    </source>
</reference>
<gene>
    <name evidence="1" type="ORF">L3Y34_008484</name>
</gene>
<evidence type="ECO:0000313" key="1">
    <source>
        <dbReference type="EMBL" id="ULT90139.1"/>
    </source>
</evidence>
<dbReference type="EMBL" id="CP090895">
    <property type="protein sequence ID" value="ULT90139.1"/>
    <property type="molecule type" value="Genomic_DNA"/>
</dbReference>